<dbReference type="FunFam" id="3.40.50.300:FF:000306">
    <property type="entry name" value="ADP-ribosylation factor-like protein 1"/>
    <property type="match status" value="1"/>
</dbReference>
<evidence type="ECO:0000256" key="10">
    <source>
        <dbReference type="PIRSR" id="PIRSR606689-1"/>
    </source>
</evidence>
<feature type="compositionally biased region" description="Basic and acidic residues" evidence="12">
    <location>
        <begin position="408"/>
        <end position="418"/>
    </location>
</feature>
<feature type="transmembrane region" description="Helical" evidence="13">
    <location>
        <begin position="273"/>
        <end position="297"/>
    </location>
</feature>
<evidence type="ECO:0000256" key="7">
    <source>
        <dbReference type="ARBA" id="ARBA00023134"/>
    </source>
</evidence>
<dbReference type="InterPro" id="IPR022636">
    <property type="entry name" value="S-AdoMet_synthetase_sfam"/>
</dbReference>
<feature type="binding site" evidence="10">
    <location>
        <position position="1275"/>
    </location>
    <ligand>
        <name>GTP</name>
        <dbReference type="ChEBI" id="CHEBI:37565"/>
    </ligand>
</feature>
<dbReference type="PROSITE" id="PS51419">
    <property type="entry name" value="RAB"/>
    <property type="match status" value="1"/>
</dbReference>
<evidence type="ECO:0000256" key="2">
    <source>
        <dbReference type="ARBA" id="ARBA00010290"/>
    </source>
</evidence>
<evidence type="ECO:0000256" key="1">
    <source>
        <dbReference type="ARBA" id="ARBA00007473"/>
    </source>
</evidence>
<evidence type="ECO:0000313" key="16">
    <source>
        <dbReference type="Proteomes" id="UP000005239"/>
    </source>
</evidence>
<dbReference type="InterPro" id="IPR027417">
    <property type="entry name" value="P-loop_NTPase"/>
</dbReference>
<keyword evidence="14" id="KW-0732">Signal</keyword>
<feature type="region of interest" description="Disordered" evidence="12">
    <location>
        <begin position="468"/>
        <end position="493"/>
    </location>
</feature>
<dbReference type="SMART" id="SM00178">
    <property type="entry name" value="SAR"/>
    <property type="match status" value="1"/>
</dbReference>
<feature type="compositionally biased region" description="Basic and acidic residues" evidence="12">
    <location>
        <begin position="977"/>
        <end position="991"/>
    </location>
</feature>
<evidence type="ECO:0000256" key="11">
    <source>
        <dbReference type="PIRSR" id="PIRSR606689-2"/>
    </source>
</evidence>
<feature type="compositionally biased region" description="Acidic residues" evidence="12">
    <location>
        <begin position="812"/>
        <end position="821"/>
    </location>
</feature>
<name>A0A2A6CXS0_PRIPA</name>
<keyword evidence="16" id="KW-1185">Reference proteome</keyword>
<dbReference type="InterPro" id="IPR018034">
    <property type="entry name" value="Kri1"/>
</dbReference>
<dbReference type="NCBIfam" id="TIGR00231">
    <property type="entry name" value="small_GTP"/>
    <property type="match status" value="1"/>
</dbReference>
<keyword evidence="13" id="KW-1133">Transmembrane helix</keyword>
<dbReference type="GO" id="GO:0030686">
    <property type="term" value="C:90S preribosome"/>
    <property type="evidence" value="ECO:0000318"/>
    <property type="project" value="GO_Central"/>
</dbReference>
<dbReference type="CDD" id="cd04151">
    <property type="entry name" value="Arl1"/>
    <property type="match status" value="1"/>
</dbReference>
<dbReference type="GO" id="GO:0003924">
    <property type="term" value="F:GTPase activity"/>
    <property type="evidence" value="ECO:0007669"/>
    <property type="project" value="InterPro"/>
</dbReference>
<dbReference type="EnsemblMetazoa" id="PPA07945.1">
    <property type="protein sequence ID" value="PPA07945.1"/>
    <property type="gene ID" value="WBGene00097499"/>
</dbReference>
<keyword evidence="6 10" id="KW-0547">Nucleotide-binding</keyword>
<feature type="compositionally biased region" description="Basic and acidic residues" evidence="12">
    <location>
        <begin position="688"/>
        <end position="708"/>
    </location>
</feature>
<dbReference type="Pfam" id="PF00438">
    <property type="entry name" value="S-AdoMet_synt_N"/>
    <property type="match status" value="1"/>
</dbReference>
<accession>A0A8R1Y901</accession>
<keyword evidence="13" id="KW-0472">Membrane</keyword>
<dbReference type="Gene3D" id="3.40.50.300">
    <property type="entry name" value="P-loop containing nucleotide triphosphate hydrolases"/>
    <property type="match status" value="1"/>
</dbReference>
<evidence type="ECO:0000313" key="15">
    <source>
        <dbReference type="EnsemblMetazoa" id="PPA07945.1"/>
    </source>
</evidence>
<dbReference type="GO" id="GO:0046872">
    <property type="term" value="F:metal ion binding"/>
    <property type="evidence" value="ECO:0007669"/>
    <property type="project" value="UniProtKB-KW"/>
</dbReference>
<keyword evidence="8" id="KW-0449">Lipoprotein</keyword>
<feature type="binding site" evidence="10">
    <location>
        <begin position="1229"/>
        <end position="1236"/>
    </location>
    <ligand>
        <name>GTP</name>
        <dbReference type="ChEBI" id="CHEBI:37565"/>
    </ligand>
</feature>
<dbReference type="Pfam" id="PF00025">
    <property type="entry name" value="Arf"/>
    <property type="match status" value="1"/>
</dbReference>
<dbReference type="GO" id="GO:0006556">
    <property type="term" value="P:S-adenosylmethionine biosynthetic process"/>
    <property type="evidence" value="ECO:0007669"/>
    <property type="project" value="InterPro"/>
</dbReference>
<dbReference type="PROSITE" id="PS51417">
    <property type="entry name" value="ARF"/>
    <property type="match status" value="1"/>
</dbReference>
<feature type="compositionally biased region" description="Basic and acidic residues" evidence="12">
    <location>
        <begin position="558"/>
        <end position="571"/>
    </location>
</feature>
<protein>
    <recommendedName>
        <fullName evidence="9">ADP-ribosylation factor-like protein 1</fullName>
    </recommendedName>
    <alternativeName>
        <fullName evidence="3">Protein KRI1 homolog</fullName>
    </alternativeName>
</protein>
<feature type="compositionally biased region" description="Basic and acidic residues" evidence="12">
    <location>
        <begin position="519"/>
        <end position="529"/>
    </location>
</feature>
<keyword evidence="4" id="KW-0519">Myristate</keyword>
<feature type="region of interest" description="Disordered" evidence="12">
    <location>
        <begin position="339"/>
        <end position="390"/>
    </location>
</feature>
<evidence type="ECO:0000256" key="5">
    <source>
        <dbReference type="ARBA" id="ARBA00022723"/>
    </source>
</evidence>
<dbReference type="GO" id="GO:0004478">
    <property type="term" value="F:methionine adenosyltransferase activity"/>
    <property type="evidence" value="ECO:0007669"/>
    <property type="project" value="InterPro"/>
</dbReference>
<keyword evidence="7 10" id="KW-0342">GTP-binding</keyword>
<gene>
    <name evidence="15" type="primary">WBGene00097499</name>
</gene>
<keyword evidence="13" id="KW-0812">Transmembrane</keyword>
<feature type="compositionally biased region" description="Basic residues" evidence="12">
    <location>
        <begin position="1006"/>
        <end position="1016"/>
    </location>
</feature>
<evidence type="ECO:0000256" key="6">
    <source>
        <dbReference type="ARBA" id="ARBA00022741"/>
    </source>
</evidence>
<evidence type="ECO:0000256" key="8">
    <source>
        <dbReference type="ARBA" id="ARBA00023288"/>
    </source>
</evidence>
<comment type="similarity">
    <text evidence="1">Belongs to the KRI1 family.</text>
</comment>
<feature type="signal peptide" evidence="14">
    <location>
        <begin position="1"/>
        <end position="19"/>
    </location>
</feature>
<feature type="compositionally biased region" description="Basic and acidic residues" evidence="12">
    <location>
        <begin position="1062"/>
        <end position="1071"/>
    </location>
</feature>
<feature type="region of interest" description="Disordered" evidence="12">
    <location>
        <begin position="638"/>
        <end position="657"/>
    </location>
</feature>
<feature type="compositionally biased region" description="Acidic residues" evidence="12">
    <location>
        <begin position="789"/>
        <end position="803"/>
    </location>
</feature>
<feature type="binding site" evidence="11">
    <location>
        <position position="1253"/>
    </location>
    <ligand>
        <name>Mg(2+)</name>
        <dbReference type="ChEBI" id="CHEBI:18420"/>
    </ligand>
</feature>
<feature type="compositionally biased region" description="Basic and acidic residues" evidence="12">
    <location>
        <begin position="1098"/>
        <end position="1107"/>
    </location>
</feature>
<dbReference type="SMART" id="SM00175">
    <property type="entry name" value="RAB"/>
    <property type="match status" value="1"/>
</dbReference>
<evidence type="ECO:0000256" key="3">
    <source>
        <dbReference type="ARBA" id="ARBA00017294"/>
    </source>
</evidence>
<dbReference type="GO" id="GO:0005730">
    <property type="term" value="C:nucleolus"/>
    <property type="evidence" value="ECO:0000318"/>
    <property type="project" value="GO_Central"/>
</dbReference>
<feature type="region of interest" description="Disordered" evidence="12">
    <location>
        <begin position="973"/>
        <end position="1127"/>
    </location>
</feature>
<dbReference type="PANTHER" id="PTHR14490">
    <property type="entry name" value="ZINC FINGER, ZZ TYPE"/>
    <property type="match status" value="1"/>
</dbReference>
<feature type="compositionally biased region" description="Acidic residues" evidence="12">
    <location>
        <begin position="547"/>
        <end position="556"/>
    </location>
</feature>
<dbReference type="InterPro" id="IPR006689">
    <property type="entry name" value="Small_GTPase_ARF/SAR"/>
</dbReference>
<dbReference type="SUPFAM" id="SSF52540">
    <property type="entry name" value="P-loop containing nucleoside triphosphate hydrolases"/>
    <property type="match status" value="1"/>
</dbReference>
<feature type="binding site" evidence="10">
    <location>
        <begin position="1331"/>
        <end position="1334"/>
    </location>
    <ligand>
        <name>GTP</name>
        <dbReference type="ChEBI" id="CHEBI:37565"/>
    </ligand>
</feature>
<dbReference type="Gene3D" id="3.30.300.10">
    <property type="match status" value="1"/>
</dbReference>
<dbReference type="PRINTS" id="PR00328">
    <property type="entry name" value="SAR1GTPBP"/>
</dbReference>
<dbReference type="InterPro" id="IPR005225">
    <property type="entry name" value="Small_GTP-bd"/>
</dbReference>
<organism evidence="15 16">
    <name type="scientific">Pristionchus pacificus</name>
    <name type="common">Parasitic nematode worm</name>
    <dbReference type="NCBI Taxonomy" id="54126"/>
    <lineage>
        <taxon>Eukaryota</taxon>
        <taxon>Metazoa</taxon>
        <taxon>Ecdysozoa</taxon>
        <taxon>Nematoda</taxon>
        <taxon>Chromadorea</taxon>
        <taxon>Rhabditida</taxon>
        <taxon>Rhabditina</taxon>
        <taxon>Diplogasteromorpha</taxon>
        <taxon>Diplogasteroidea</taxon>
        <taxon>Neodiplogasteridae</taxon>
        <taxon>Pristionchus</taxon>
    </lineage>
</organism>
<accession>A0A2A6CXS0</accession>
<comment type="similarity">
    <text evidence="2">Belongs to the small GTPase superfamily. Arf family.</text>
</comment>
<keyword evidence="5 11" id="KW-0479">Metal-binding</keyword>
<dbReference type="GO" id="GO:0005525">
    <property type="term" value="F:GTP binding"/>
    <property type="evidence" value="ECO:0007669"/>
    <property type="project" value="UniProtKB-KW"/>
</dbReference>
<reference evidence="15" key="2">
    <citation type="submission" date="2022-06" db="UniProtKB">
        <authorList>
            <consortium name="EnsemblMetazoa"/>
        </authorList>
    </citation>
    <scope>IDENTIFICATION</scope>
    <source>
        <strain evidence="15">PS312</strain>
    </source>
</reference>
<dbReference type="SUPFAM" id="SSF55973">
    <property type="entry name" value="S-adenosylmethionine synthetase"/>
    <property type="match status" value="1"/>
</dbReference>
<dbReference type="SMART" id="SM00177">
    <property type="entry name" value="ARF"/>
    <property type="match status" value="1"/>
</dbReference>
<feature type="compositionally biased region" description="Acidic residues" evidence="12">
    <location>
        <begin position="419"/>
        <end position="442"/>
    </location>
</feature>
<dbReference type="InterPro" id="IPR024626">
    <property type="entry name" value="Kri1-like_C"/>
</dbReference>
<keyword evidence="11" id="KW-0460">Magnesium</keyword>
<evidence type="ECO:0000256" key="12">
    <source>
        <dbReference type="SAM" id="MobiDB-lite"/>
    </source>
</evidence>
<feature type="binding site" evidence="11">
    <location>
        <position position="1236"/>
    </location>
    <ligand>
        <name>Mg(2+)</name>
        <dbReference type="ChEBI" id="CHEBI:18420"/>
    </ligand>
</feature>
<dbReference type="Pfam" id="PF05178">
    <property type="entry name" value="Kri1"/>
    <property type="match status" value="1"/>
</dbReference>
<feature type="compositionally biased region" description="Acidic residues" evidence="12">
    <location>
        <begin position="645"/>
        <end position="654"/>
    </location>
</feature>
<feature type="region of interest" description="Disordered" evidence="12">
    <location>
        <begin position="506"/>
        <end position="529"/>
    </location>
</feature>
<evidence type="ECO:0000256" key="13">
    <source>
        <dbReference type="SAM" id="Phobius"/>
    </source>
</evidence>
<reference evidence="16" key="1">
    <citation type="journal article" date="2008" name="Nat. Genet.">
        <title>The Pristionchus pacificus genome provides a unique perspective on nematode lifestyle and parasitism.</title>
        <authorList>
            <person name="Dieterich C."/>
            <person name="Clifton S.W."/>
            <person name="Schuster L.N."/>
            <person name="Chinwalla A."/>
            <person name="Delehaunty K."/>
            <person name="Dinkelacker I."/>
            <person name="Fulton L."/>
            <person name="Fulton R."/>
            <person name="Godfrey J."/>
            <person name="Minx P."/>
            <person name="Mitreva M."/>
            <person name="Roeseler W."/>
            <person name="Tian H."/>
            <person name="Witte H."/>
            <person name="Yang S.P."/>
            <person name="Wilson R.K."/>
            <person name="Sommer R.J."/>
        </authorList>
    </citation>
    <scope>NUCLEOTIDE SEQUENCE [LARGE SCALE GENOMIC DNA]</scope>
    <source>
        <strain evidence="16">PS312</strain>
    </source>
</reference>
<feature type="region of interest" description="Disordered" evidence="12">
    <location>
        <begin position="685"/>
        <end position="708"/>
    </location>
</feature>
<evidence type="ECO:0000256" key="4">
    <source>
        <dbReference type="ARBA" id="ARBA00022707"/>
    </source>
</evidence>
<sequence>MRTTSSLVLLAIGLVAALADDRSFCEGECEKKYKEDNVKSACAAGCTHRGSISDGTRGFAVCHAACAAAHNGTDTEERRGCDFACSLPVTNIVMMKVDYGSGDSAPRVQVVRKEGGNLLGSNLGFGPDFDQFLLRPSDINGGALATGDDSKASKDEGVGADNYGVPAGLLHNMFKLKTDDEEFNQMQDRLDKLVKSFFDRAHMASSRAASERPKGHDDAFSSFFDKSSSWVGNEDADGRQILFVAPLEGEEIADLRDFERSHEATARHRTRALFQWSVCLVLLIAVFCTALVALLMVRQMRVNRYRALRGQAAARVTAPMPLVEAGELVKKMPIDMDEESYPAPEGVPPPAYDQLSVHSKKAQDVQQQMGKKDAKSLSLLDEDEDDSGGFSVNKAFAERYDNWRRKEETQKMKDKYGDDFEAEDGESESEESDDGADWTMEDEKDFLKTLSALKGDDGRIYDKDTRFWHEKKEGEGAASNGVGQEKSKKKEKPMFLKDYERELVKRGGDIDEEEDVDVDEKAAADPTYYEKQEMNRRALKAAMALGDEAEESDGEDLFTTKEKTDDEKKAEEDEYYEWIGGGEGKSKEMSEKEKKELKGLKKAWTSSSLDDDEKFLRDYILNKKYDTDRHGAHIPSYEEIVGTTLEDDEEEEEAGREYERKYNFRFEEPDQEFIKQYPRTIASSVREGVNEKRKKEREEYKERKTREKEEKVAEIKHLKRAKKSEIEKKLEKLKKMAGDEIEVKMEDLEGDFDPKEYDRRMQELFSTSYYDVPVEGGDDDVEKPVFSDLSDDEYDGDSDEDYDTMAVREGEAVDDDEEEEGQTTSKKEKKKPLKAFEAAKEEMRKDKETSRRRRRRNEAFVSAVRREKPVFDPKDKTFEEYFNEYYALDYEDIIGDTRTKFKYRTVPSNSFGLSTEEILAADDRQLNAWASLKKAVSYRTDKEEAYDITAYQRKGADVEKKKRILSIDFGGKKSKKLKEEAEKAEKEEGKKQPTPAEGDAANGEAKKKKRKNRKKKEAKEEKAEAEPAAVAAEEGEGGEKSEKKKRNRKRAKVEGEPAAAEEPEKKKPKEEGGEEENGKKKRNRKRAKVEGEPAAAEEPEKKKPKEEGGEEENGKKKRNRKRRVDQVNVGVSDDRLAAYGINAKKFKGKMLYDDGSAQRFLFTAEFVSEGHPDKMCDIISDTVLDAHLAQDPNAKVTCETVTKTGMMGGVFSYFRGLFGKRELRILILGLDGAGKTTILYRLQVGEVVTTIPTIGFNVEQVEHKNLKFQVWDLGGQTSIRPYWRCYYANTDAIIYVVDSADKDRIGISRQELVSMLNEEELGTAVLAVLANKQDIPGCLPPAEVHKALGLHSLKNRTFQIFKTSASTGDGLDEAMDWLSNELQKRV</sequence>
<dbReference type="Pfam" id="PF12936">
    <property type="entry name" value="Kri1_C"/>
    <property type="match status" value="1"/>
</dbReference>
<feature type="chain" id="PRO_5043691432" description="ADP-ribosylation factor-like protein 1" evidence="14">
    <location>
        <begin position="20"/>
        <end position="1386"/>
    </location>
</feature>
<feature type="region of interest" description="Disordered" evidence="12">
    <location>
        <begin position="769"/>
        <end position="859"/>
    </location>
</feature>
<dbReference type="Proteomes" id="UP000005239">
    <property type="component" value="Unassembled WGS sequence"/>
</dbReference>
<proteinExistence type="inferred from homology"/>
<dbReference type="InterPro" id="IPR022628">
    <property type="entry name" value="S-AdoMet_synt_N"/>
</dbReference>
<dbReference type="PANTHER" id="PTHR14490:SF5">
    <property type="entry name" value="PROTEIN KRI1 HOMOLOG"/>
    <property type="match status" value="1"/>
</dbReference>
<feature type="region of interest" description="Disordered" evidence="12">
    <location>
        <begin position="546"/>
        <end position="590"/>
    </location>
</feature>
<evidence type="ECO:0000256" key="14">
    <source>
        <dbReference type="SAM" id="SignalP"/>
    </source>
</evidence>
<evidence type="ECO:0000256" key="9">
    <source>
        <dbReference type="ARBA" id="ARBA00040615"/>
    </source>
</evidence>
<feature type="region of interest" description="Disordered" evidence="12">
    <location>
        <begin position="408"/>
        <end position="442"/>
    </location>
</feature>
<feature type="compositionally biased region" description="Basic and acidic residues" evidence="12">
    <location>
        <begin position="837"/>
        <end position="849"/>
    </location>
</feature>
<dbReference type="GO" id="GO:0000447">
    <property type="term" value="P:endonucleolytic cleavage in ITS1 to separate SSU-rRNA from 5.8S rRNA and LSU-rRNA from tricistronic rRNA transcript (SSU-rRNA, 5.8S rRNA, LSU-rRNA)"/>
    <property type="evidence" value="ECO:0000318"/>
    <property type="project" value="GO_Central"/>
</dbReference>